<dbReference type="PROSITE" id="PS50928">
    <property type="entry name" value="ABC_TM1"/>
    <property type="match status" value="1"/>
</dbReference>
<dbReference type="PANTHER" id="PTHR43163">
    <property type="entry name" value="DIPEPTIDE TRANSPORT SYSTEM PERMEASE PROTEIN DPPB-RELATED"/>
    <property type="match status" value="1"/>
</dbReference>
<feature type="domain" description="ABC transmembrane type-1" evidence="8">
    <location>
        <begin position="105"/>
        <end position="306"/>
    </location>
</feature>
<keyword evidence="2 7" id="KW-0813">Transport</keyword>
<dbReference type="GO" id="GO:0005886">
    <property type="term" value="C:plasma membrane"/>
    <property type="evidence" value="ECO:0007669"/>
    <property type="project" value="UniProtKB-SubCell"/>
</dbReference>
<evidence type="ECO:0000259" key="8">
    <source>
        <dbReference type="PROSITE" id="PS50928"/>
    </source>
</evidence>
<dbReference type="Gene3D" id="1.10.3720.10">
    <property type="entry name" value="MetI-like"/>
    <property type="match status" value="1"/>
</dbReference>
<dbReference type="PANTHER" id="PTHR43163:SF6">
    <property type="entry name" value="DIPEPTIDE TRANSPORT SYSTEM PERMEASE PROTEIN DPPB-RELATED"/>
    <property type="match status" value="1"/>
</dbReference>
<dbReference type="Pfam" id="PF00528">
    <property type="entry name" value="BPD_transp_1"/>
    <property type="match status" value="1"/>
</dbReference>
<evidence type="ECO:0000256" key="3">
    <source>
        <dbReference type="ARBA" id="ARBA00022475"/>
    </source>
</evidence>
<evidence type="ECO:0000256" key="5">
    <source>
        <dbReference type="ARBA" id="ARBA00022989"/>
    </source>
</evidence>
<dbReference type="AlphaFoldDB" id="A0A512M491"/>
<feature type="transmembrane region" description="Helical" evidence="7">
    <location>
        <begin position="183"/>
        <end position="202"/>
    </location>
</feature>
<keyword evidence="5 7" id="KW-1133">Transmembrane helix</keyword>
<comment type="similarity">
    <text evidence="7">Belongs to the binding-protein-dependent transport system permease family.</text>
</comment>
<evidence type="ECO:0000256" key="2">
    <source>
        <dbReference type="ARBA" id="ARBA00022448"/>
    </source>
</evidence>
<feature type="transmembrane region" description="Helical" evidence="7">
    <location>
        <begin position="20"/>
        <end position="41"/>
    </location>
</feature>
<protein>
    <submittedName>
        <fullName evidence="9">Peptide ABC transporter permease</fullName>
    </submittedName>
</protein>
<reference evidence="9 10" key="1">
    <citation type="submission" date="2019-07" db="EMBL/GenBank/DDBJ databases">
        <title>Whole genome shotgun sequence of Brevifollis gellanilyticus NBRC 108608.</title>
        <authorList>
            <person name="Hosoyama A."/>
            <person name="Uohara A."/>
            <person name="Ohji S."/>
            <person name="Ichikawa N."/>
        </authorList>
    </citation>
    <scope>NUCLEOTIDE SEQUENCE [LARGE SCALE GENOMIC DNA]</scope>
    <source>
        <strain evidence="9 10">NBRC 108608</strain>
    </source>
</reference>
<dbReference type="SUPFAM" id="SSF161098">
    <property type="entry name" value="MetI-like"/>
    <property type="match status" value="1"/>
</dbReference>
<organism evidence="9 10">
    <name type="scientific">Brevifollis gellanilyticus</name>
    <dbReference type="NCBI Taxonomy" id="748831"/>
    <lineage>
        <taxon>Bacteria</taxon>
        <taxon>Pseudomonadati</taxon>
        <taxon>Verrucomicrobiota</taxon>
        <taxon>Verrucomicrobiia</taxon>
        <taxon>Verrucomicrobiales</taxon>
        <taxon>Verrucomicrobiaceae</taxon>
    </lineage>
</organism>
<dbReference type="InterPro" id="IPR035906">
    <property type="entry name" value="MetI-like_sf"/>
</dbReference>
<comment type="caution">
    <text evidence="9">The sequence shown here is derived from an EMBL/GenBank/DDBJ whole genome shotgun (WGS) entry which is preliminary data.</text>
</comment>
<evidence type="ECO:0000256" key="4">
    <source>
        <dbReference type="ARBA" id="ARBA00022692"/>
    </source>
</evidence>
<sequence>MRAAEPPYPSLMFSFLLRRLFSSILVLFFAVSLTFLLIRLLPGGPFDREKGGSAKVQENLQEKYKLNGSLWQQYTSYMADLARLDMRLSTKYRDWTVAEILEQKMPSSLKLGGIAFVIASTLGVLLGAVAAMRRDTPVDVGAMLGALLAISIPSFITGPFLIAVFALWLHWLPVGGWGDVSHLILPSICLSMPYIAYVARLMRNSLLDVLKSDFLRTARAKGLTEAQAVSRHALKVAILPVVTYLGPLAANLLTGSMIVETVFNISGAGSIFVNSIQNRDPFPLCGAVIVYCTLLIVFNLIVDLLYSVLDKRIRVHG</sequence>
<accession>A0A512M491</accession>
<dbReference type="Proteomes" id="UP000321577">
    <property type="component" value="Unassembled WGS sequence"/>
</dbReference>
<dbReference type="GO" id="GO:0055085">
    <property type="term" value="P:transmembrane transport"/>
    <property type="evidence" value="ECO:0007669"/>
    <property type="project" value="InterPro"/>
</dbReference>
<dbReference type="InterPro" id="IPR000515">
    <property type="entry name" value="MetI-like"/>
</dbReference>
<comment type="subcellular location">
    <subcellularLocation>
        <location evidence="1 7">Cell membrane</location>
        <topology evidence="1 7">Multi-pass membrane protein</topology>
    </subcellularLocation>
</comment>
<keyword evidence="10" id="KW-1185">Reference proteome</keyword>
<evidence type="ECO:0000313" key="10">
    <source>
        <dbReference type="Proteomes" id="UP000321577"/>
    </source>
</evidence>
<feature type="transmembrane region" description="Helical" evidence="7">
    <location>
        <begin position="236"/>
        <end position="259"/>
    </location>
</feature>
<keyword evidence="4 7" id="KW-0812">Transmembrane</keyword>
<evidence type="ECO:0000313" key="9">
    <source>
        <dbReference type="EMBL" id="GEP41557.1"/>
    </source>
</evidence>
<evidence type="ECO:0000256" key="1">
    <source>
        <dbReference type="ARBA" id="ARBA00004651"/>
    </source>
</evidence>
<dbReference type="CDD" id="cd06261">
    <property type="entry name" value="TM_PBP2"/>
    <property type="match status" value="1"/>
</dbReference>
<dbReference type="EMBL" id="BKAG01000004">
    <property type="protein sequence ID" value="GEP41557.1"/>
    <property type="molecule type" value="Genomic_DNA"/>
</dbReference>
<feature type="transmembrane region" description="Helical" evidence="7">
    <location>
        <begin position="111"/>
        <end position="132"/>
    </location>
</feature>
<keyword evidence="6 7" id="KW-0472">Membrane</keyword>
<dbReference type="Pfam" id="PF19300">
    <property type="entry name" value="BPD_transp_1_N"/>
    <property type="match status" value="1"/>
</dbReference>
<proteinExistence type="inferred from homology"/>
<evidence type="ECO:0000256" key="7">
    <source>
        <dbReference type="RuleBase" id="RU363032"/>
    </source>
</evidence>
<feature type="transmembrane region" description="Helical" evidence="7">
    <location>
        <begin position="288"/>
        <end position="309"/>
    </location>
</feature>
<name>A0A512M491_9BACT</name>
<dbReference type="InterPro" id="IPR045621">
    <property type="entry name" value="BPD_transp_1_N"/>
</dbReference>
<feature type="transmembrane region" description="Helical" evidence="7">
    <location>
        <begin position="144"/>
        <end position="171"/>
    </location>
</feature>
<keyword evidence="3" id="KW-1003">Cell membrane</keyword>
<evidence type="ECO:0000256" key="6">
    <source>
        <dbReference type="ARBA" id="ARBA00023136"/>
    </source>
</evidence>
<gene>
    <name evidence="9" type="ORF">BGE01nite_08480</name>
</gene>